<evidence type="ECO:0000259" key="2">
    <source>
        <dbReference type="Pfam" id="PF02894"/>
    </source>
</evidence>
<dbReference type="Gene3D" id="3.40.50.720">
    <property type="entry name" value="NAD(P)-binding Rossmann-like Domain"/>
    <property type="match status" value="1"/>
</dbReference>
<dbReference type="OrthoDB" id="446809at2759"/>
<dbReference type="InterPro" id="IPR000683">
    <property type="entry name" value="Gfo/Idh/MocA-like_OxRdtase_N"/>
</dbReference>
<feature type="domain" description="Gfo/Idh/MocA-like oxidoreductase C-terminal" evidence="2">
    <location>
        <begin position="136"/>
        <end position="349"/>
    </location>
</feature>
<proteinExistence type="predicted"/>
<organism evidence="3 4">
    <name type="scientific">Cryoendolithus antarcticus</name>
    <dbReference type="NCBI Taxonomy" id="1507870"/>
    <lineage>
        <taxon>Eukaryota</taxon>
        <taxon>Fungi</taxon>
        <taxon>Dikarya</taxon>
        <taxon>Ascomycota</taxon>
        <taxon>Pezizomycotina</taxon>
        <taxon>Dothideomycetes</taxon>
        <taxon>Dothideomycetidae</taxon>
        <taxon>Cladosporiales</taxon>
        <taxon>Cladosporiaceae</taxon>
        <taxon>Cryoendolithus</taxon>
    </lineage>
</organism>
<dbReference type="InterPro" id="IPR004104">
    <property type="entry name" value="Gfo/Idh/MocA-like_OxRdtase_C"/>
</dbReference>
<comment type="caution">
    <text evidence="3">The sequence shown here is derived from an EMBL/GenBank/DDBJ whole genome shotgun (WGS) entry which is preliminary data.</text>
</comment>
<keyword evidence="4" id="KW-1185">Reference proteome</keyword>
<dbReference type="PANTHER" id="PTHR43377">
    <property type="entry name" value="BILIVERDIN REDUCTASE A"/>
    <property type="match status" value="1"/>
</dbReference>
<name>A0A1V8SQE0_9PEZI</name>
<evidence type="ECO:0000259" key="1">
    <source>
        <dbReference type="Pfam" id="PF01408"/>
    </source>
</evidence>
<dbReference type="Gene3D" id="3.30.360.10">
    <property type="entry name" value="Dihydrodipicolinate Reductase, domain 2"/>
    <property type="match status" value="1"/>
</dbReference>
<dbReference type="Pfam" id="PF01408">
    <property type="entry name" value="GFO_IDH_MocA"/>
    <property type="match status" value="1"/>
</dbReference>
<dbReference type="AlphaFoldDB" id="A0A1V8SQE0"/>
<evidence type="ECO:0000313" key="4">
    <source>
        <dbReference type="Proteomes" id="UP000192596"/>
    </source>
</evidence>
<evidence type="ECO:0000313" key="3">
    <source>
        <dbReference type="EMBL" id="OQO01248.1"/>
    </source>
</evidence>
<reference evidence="4" key="1">
    <citation type="submission" date="2017-03" db="EMBL/GenBank/DDBJ databases">
        <title>Genomes of endolithic fungi from Antarctica.</title>
        <authorList>
            <person name="Coleine C."/>
            <person name="Masonjones S."/>
            <person name="Stajich J.E."/>
        </authorList>
    </citation>
    <scope>NUCLEOTIDE SEQUENCE [LARGE SCALE GENOMIC DNA]</scope>
    <source>
        <strain evidence="4">CCFEE 5527</strain>
    </source>
</reference>
<dbReference type="SUPFAM" id="SSF55347">
    <property type="entry name" value="Glyceraldehyde-3-phosphate dehydrogenase-like, C-terminal domain"/>
    <property type="match status" value="1"/>
</dbReference>
<dbReference type="Pfam" id="PF02894">
    <property type="entry name" value="GFO_IDH_MocA_C"/>
    <property type="match status" value="1"/>
</dbReference>
<dbReference type="EMBL" id="NAJO01000031">
    <property type="protein sequence ID" value="OQO01248.1"/>
    <property type="molecule type" value="Genomic_DNA"/>
</dbReference>
<dbReference type="InParanoid" id="A0A1V8SQE0"/>
<dbReference type="GO" id="GO:0000166">
    <property type="term" value="F:nucleotide binding"/>
    <property type="evidence" value="ECO:0007669"/>
    <property type="project" value="InterPro"/>
</dbReference>
<dbReference type="SUPFAM" id="SSF51735">
    <property type="entry name" value="NAD(P)-binding Rossmann-fold domains"/>
    <property type="match status" value="1"/>
</dbReference>
<dbReference type="InterPro" id="IPR036291">
    <property type="entry name" value="NAD(P)-bd_dom_sf"/>
</dbReference>
<dbReference type="STRING" id="1507870.A0A1V8SQE0"/>
<dbReference type="Proteomes" id="UP000192596">
    <property type="component" value="Unassembled WGS sequence"/>
</dbReference>
<dbReference type="InterPro" id="IPR051450">
    <property type="entry name" value="Gfo/Idh/MocA_Oxidoreductases"/>
</dbReference>
<evidence type="ECO:0008006" key="5">
    <source>
        <dbReference type="Google" id="ProtNLM"/>
    </source>
</evidence>
<sequence length="357" mass="38030">MSHSTVRIAIIGVGVIGPRHLQSVLACDGASLAAMVGPGDSARVTSELHGVPSYHTVEELLESSTALDAAIVCTPNSTHVSISKLLLAAEIHVLVEKPIALEIESGQDLVVAVARSGAQLLVGHHRRFNAQVTAAKQAVDNGTIGRPIAVSGLWMLYKPAAYYEGLGAWRAASEGGVILINMVHEIDTLQYLLGPITRVHAEQTAAQRQHEAEEGAAVMFKFASGVVGTFMVCDAAPSPHSFEAGTGENPIVPRSGKDFCRIFGSDGVVSMGDMTINRHRSIDERSWSNDLETVSIDVRDCVPFDEQIAHFVRVIKGEEKPMCTAEDGLGAVKVVEAIKKAMRTGKAVDIDTAQPKL</sequence>
<gene>
    <name evidence="3" type="ORF">B0A48_12801</name>
</gene>
<feature type="domain" description="Gfo/Idh/MocA-like oxidoreductase N-terminal" evidence="1">
    <location>
        <begin position="6"/>
        <end position="124"/>
    </location>
</feature>
<protein>
    <recommendedName>
        <fullName evidence="5">Gfo/Idh/MocA-like oxidoreductase N-terminal domain-containing protein</fullName>
    </recommendedName>
</protein>
<accession>A0A1V8SQE0</accession>
<dbReference type="PANTHER" id="PTHR43377:SF1">
    <property type="entry name" value="BILIVERDIN REDUCTASE A"/>
    <property type="match status" value="1"/>
</dbReference>